<proteinExistence type="predicted"/>
<sequence length="108" mass="12302">MKCQRGDLSFIFNGDAPPSQSFVVLDNEAKVYQRIHHEERVGNFLADFYAVNGLVLESRKRREHLSEEDIMRNKAIMESLSKGGSISEQNFEVKQKVNFSVLSSFTSS</sequence>
<evidence type="ECO:0000313" key="2">
    <source>
        <dbReference type="Proteomes" id="UP001434883"/>
    </source>
</evidence>
<protein>
    <submittedName>
        <fullName evidence="1">Ankyrin repeat domain-containing protein 13C</fullName>
    </submittedName>
</protein>
<keyword evidence="2" id="KW-1185">Reference proteome</keyword>
<dbReference type="PANTHER" id="PTHR12447:SF25">
    <property type="entry name" value="ANKYRIN REPEAT DOMAIN-CONTAINING PROTEIN 13C"/>
    <property type="match status" value="1"/>
</dbReference>
<reference evidence="1 2" key="1">
    <citation type="submission" date="2021-06" db="EMBL/GenBank/DDBJ databases">
        <authorList>
            <person name="Palmer J.M."/>
        </authorList>
    </citation>
    <scope>NUCLEOTIDE SEQUENCE [LARGE SCALE GENOMIC DNA]</scope>
    <source>
        <strain evidence="1 2">XC_2019</strain>
        <tissue evidence="1">Muscle</tissue>
    </source>
</reference>
<dbReference type="Proteomes" id="UP001434883">
    <property type="component" value="Unassembled WGS sequence"/>
</dbReference>
<accession>A0ABV0S3H0</accession>
<gene>
    <name evidence="1" type="primary">ANKRD13C_1</name>
    <name evidence="1" type="ORF">XENOCAPTIV_023887</name>
</gene>
<organism evidence="1 2">
    <name type="scientific">Xenoophorus captivus</name>
    <dbReference type="NCBI Taxonomy" id="1517983"/>
    <lineage>
        <taxon>Eukaryota</taxon>
        <taxon>Metazoa</taxon>
        <taxon>Chordata</taxon>
        <taxon>Craniata</taxon>
        <taxon>Vertebrata</taxon>
        <taxon>Euteleostomi</taxon>
        <taxon>Actinopterygii</taxon>
        <taxon>Neopterygii</taxon>
        <taxon>Teleostei</taxon>
        <taxon>Neoteleostei</taxon>
        <taxon>Acanthomorphata</taxon>
        <taxon>Ovalentaria</taxon>
        <taxon>Atherinomorphae</taxon>
        <taxon>Cyprinodontiformes</taxon>
        <taxon>Goodeidae</taxon>
        <taxon>Xenoophorus</taxon>
    </lineage>
</organism>
<dbReference type="EMBL" id="JAHRIN010067767">
    <property type="protein sequence ID" value="MEQ2214921.1"/>
    <property type="molecule type" value="Genomic_DNA"/>
</dbReference>
<comment type="caution">
    <text evidence="1">The sequence shown here is derived from an EMBL/GenBank/DDBJ whole genome shotgun (WGS) entry which is preliminary data.</text>
</comment>
<name>A0ABV0S3H0_9TELE</name>
<dbReference type="InterPro" id="IPR021832">
    <property type="entry name" value="ANKRD13"/>
</dbReference>
<evidence type="ECO:0000313" key="1">
    <source>
        <dbReference type="EMBL" id="MEQ2214921.1"/>
    </source>
</evidence>
<dbReference type="PANTHER" id="PTHR12447">
    <property type="entry name" value="ANKYRIN REPEAT DOMAIN-CONTAINING PROTEIN 13"/>
    <property type="match status" value="1"/>
</dbReference>